<proteinExistence type="predicted"/>
<reference evidence="7 8" key="1">
    <citation type="journal article" date="2018" name="BMC Genomics">
        <title>The genome of Naegleria lovaniensis, the basis for a comparative approach to unravel pathogenicity factors of the human pathogenic amoeba N. fowleri.</title>
        <authorList>
            <person name="Liechti N."/>
            <person name="Schurch N."/>
            <person name="Bruggmann R."/>
            <person name="Wittwer M."/>
        </authorList>
    </citation>
    <scope>NUCLEOTIDE SEQUENCE [LARGE SCALE GENOMIC DNA]</scope>
    <source>
        <strain evidence="7 8">ATCC 30569</strain>
    </source>
</reference>
<accession>A0AA88GJY9</accession>
<evidence type="ECO:0000256" key="4">
    <source>
        <dbReference type="PROSITE-ProRule" id="PRU00076"/>
    </source>
</evidence>
<dbReference type="GO" id="GO:0042803">
    <property type="term" value="F:protein homodimerization activity"/>
    <property type="evidence" value="ECO:0007669"/>
    <property type="project" value="TreeGrafter"/>
</dbReference>
<evidence type="ECO:0000256" key="3">
    <source>
        <dbReference type="ARBA" id="ARBA00023157"/>
    </source>
</evidence>
<evidence type="ECO:0000256" key="5">
    <source>
        <dbReference type="SAM" id="Phobius"/>
    </source>
</evidence>
<evidence type="ECO:0000313" key="7">
    <source>
        <dbReference type="EMBL" id="KAG2378185.1"/>
    </source>
</evidence>
<keyword evidence="1 4" id="KW-0245">EGF-like domain</keyword>
<evidence type="ECO:0000313" key="8">
    <source>
        <dbReference type="Proteomes" id="UP000816034"/>
    </source>
</evidence>
<dbReference type="PROSITE" id="PS50026">
    <property type="entry name" value="EGF_3"/>
    <property type="match status" value="1"/>
</dbReference>
<sequence>MNAHAEYHSSSSSGYSKKIRYYFPPFQLSTFQKLLHSTNVLRLPLISSTCNSVHASFFRMIPYFSIFLPSLLLLLPLHFSNDLFVYAQPFTCFGLLPSDPGVCNFQGTCLSQDTCQCFPSYGGLDCSQPMCNGIRADELGLVCSGRGACMAPETCLCVDPNKYGGQFCEQVKCFGIFSGNSTVCSSHGSCVGSDLCQCREGYSGVKCEIPKCFGIEGNNPLACSGRGKCVEMDCVLVIQDFMDLSVKECHASVKFHTLK</sequence>
<keyword evidence="5" id="KW-0812">Transmembrane</keyword>
<dbReference type="PANTHER" id="PTHR11219">
    <property type="entry name" value="TENEURIN AND N-ACETYLGLUCOSAMINE-1-PHOSPHODIESTER ALPHA-N-ACETYLGLUCOSAMINIDASE"/>
    <property type="match status" value="1"/>
</dbReference>
<gene>
    <name evidence="7" type="ORF">C9374_008328</name>
</gene>
<keyword evidence="2" id="KW-0677">Repeat</keyword>
<dbReference type="Proteomes" id="UP000816034">
    <property type="component" value="Unassembled WGS sequence"/>
</dbReference>
<keyword evidence="5" id="KW-0472">Membrane</keyword>
<dbReference type="RefSeq" id="XP_044545447.1">
    <property type="nucleotide sequence ID" value="XM_044698392.1"/>
</dbReference>
<dbReference type="AlphaFoldDB" id="A0AA88GJY9"/>
<dbReference type="GO" id="GO:0050839">
    <property type="term" value="F:cell adhesion molecule binding"/>
    <property type="evidence" value="ECO:0007669"/>
    <property type="project" value="TreeGrafter"/>
</dbReference>
<dbReference type="Gene3D" id="2.10.25.10">
    <property type="entry name" value="Laminin"/>
    <property type="match status" value="2"/>
</dbReference>
<dbReference type="GO" id="GO:0007157">
    <property type="term" value="P:heterophilic cell-cell adhesion via plasma membrane cell adhesion molecules"/>
    <property type="evidence" value="ECO:0007669"/>
    <property type="project" value="TreeGrafter"/>
</dbReference>
<dbReference type="InterPro" id="IPR000742">
    <property type="entry name" value="EGF"/>
</dbReference>
<feature type="domain" description="EGF-like" evidence="6">
    <location>
        <begin position="169"/>
        <end position="208"/>
    </location>
</feature>
<feature type="disulfide bond" evidence="4">
    <location>
        <begin position="198"/>
        <end position="207"/>
    </location>
</feature>
<dbReference type="EMBL" id="PYSW02000034">
    <property type="protein sequence ID" value="KAG2378185.1"/>
    <property type="molecule type" value="Genomic_DNA"/>
</dbReference>
<evidence type="ECO:0000259" key="6">
    <source>
        <dbReference type="PROSITE" id="PS50026"/>
    </source>
</evidence>
<dbReference type="InterPro" id="IPR051216">
    <property type="entry name" value="Teneurin"/>
</dbReference>
<evidence type="ECO:0000256" key="1">
    <source>
        <dbReference type="ARBA" id="ARBA00022536"/>
    </source>
</evidence>
<comment type="caution">
    <text evidence="4">Lacks conserved residue(s) required for the propagation of feature annotation.</text>
</comment>
<dbReference type="PROSITE" id="PS01186">
    <property type="entry name" value="EGF_2"/>
    <property type="match status" value="1"/>
</dbReference>
<dbReference type="GeneID" id="68100782"/>
<evidence type="ECO:0000256" key="2">
    <source>
        <dbReference type="ARBA" id="ARBA00022737"/>
    </source>
</evidence>
<dbReference type="PANTHER" id="PTHR11219:SF69">
    <property type="entry name" value="TENEURIN-A"/>
    <property type="match status" value="1"/>
</dbReference>
<organism evidence="7 8">
    <name type="scientific">Naegleria lovaniensis</name>
    <name type="common">Amoeba</name>
    <dbReference type="NCBI Taxonomy" id="51637"/>
    <lineage>
        <taxon>Eukaryota</taxon>
        <taxon>Discoba</taxon>
        <taxon>Heterolobosea</taxon>
        <taxon>Tetramitia</taxon>
        <taxon>Eutetramitia</taxon>
        <taxon>Vahlkampfiidae</taxon>
        <taxon>Naegleria</taxon>
    </lineage>
</organism>
<keyword evidence="8" id="KW-1185">Reference proteome</keyword>
<name>A0AA88GJY9_NAELO</name>
<dbReference type="PROSITE" id="PS00022">
    <property type="entry name" value="EGF_1"/>
    <property type="match status" value="2"/>
</dbReference>
<dbReference type="GO" id="GO:0046982">
    <property type="term" value="F:protein heterodimerization activity"/>
    <property type="evidence" value="ECO:0007669"/>
    <property type="project" value="TreeGrafter"/>
</dbReference>
<keyword evidence="3 4" id="KW-1015">Disulfide bond</keyword>
<comment type="caution">
    <text evidence="7">The sequence shown here is derived from an EMBL/GenBank/DDBJ whole genome shotgun (WGS) entry which is preliminary data.</text>
</comment>
<protein>
    <recommendedName>
        <fullName evidence="6">EGF-like domain-containing protein</fullName>
    </recommendedName>
</protein>
<feature type="transmembrane region" description="Helical" evidence="5">
    <location>
        <begin position="61"/>
        <end position="79"/>
    </location>
</feature>
<keyword evidence="5" id="KW-1133">Transmembrane helix</keyword>